<dbReference type="InterPro" id="IPR002376">
    <property type="entry name" value="Formyl_transf_N"/>
</dbReference>
<dbReference type="GO" id="GO:0004479">
    <property type="term" value="F:methionyl-tRNA formyltransferase activity"/>
    <property type="evidence" value="ECO:0007669"/>
    <property type="project" value="TreeGrafter"/>
</dbReference>
<comment type="caution">
    <text evidence="2">The sequence shown here is derived from an EMBL/GenBank/DDBJ whole genome shotgun (WGS) entry which is preliminary data.</text>
</comment>
<dbReference type="GO" id="GO:0005739">
    <property type="term" value="C:mitochondrion"/>
    <property type="evidence" value="ECO:0007669"/>
    <property type="project" value="TreeGrafter"/>
</dbReference>
<reference evidence="2 3" key="1">
    <citation type="submission" date="2019-04" db="EMBL/GenBank/DDBJ databases">
        <title>Annotation for the trematode Fasciola gigantica.</title>
        <authorList>
            <person name="Choi Y.-J."/>
        </authorList>
    </citation>
    <scope>NUCLEOTIDE SEQUENCE [LARGE SCALE GENOMIC DNA]</scope>
    <source>
        <strain evidence="2">Uganda_cow_1</strain>
    </source>
</reference>
<dbReference type="AlphaFoldDB" id="A0A504YN50"/>
<evidence type="ECO:0000313" key="2">
    <source>
        <dbReference type="EMBL" id="TPP61706.1"/>
    </source>
</evidence>
<proteinExistence type="predicted"/>
<protein>
    <submittedName>
        <fullName evidence="2">Methionyl-tRNA formyltransferase mitochondrial</fullName>
    </submittedName>
</protein>
<dbReference type="Pfam" id="PF00551">
    <property type="entry name" value="Formyl_trans_N"/>
    <property type="match status" value="1"/>
</dbReference>
<dbReference type="PANTHER" id="PTHR11138">
    <property type="entry name" value="METHIONYL-TRNA FORMYLTRANSFERASE"/>
    <property type="match status" value="1"/>
</dbReference>
<dbReference type="EMBL" id="SUNJ01007829">
    <property type="protein sequence ID" value="TPP61706.1"/>
    <property type="molecule type" value="Genomic_DNA"/>
</dbReference>
<name>A0A504YN50_FASGI</name>
<dbReference type="Proteomes" id="UP000316759">
    <property type="component" value="Unassembled WGS sequence"/>
</dbReference>
<keyword evidence="2" id="KW-0808">Transferase</keyword>
<accession>A0A504YN50</accession>
<evidence type="ECO:0000313" key="3">
    <source>
        <dbReference type="Proteomes" id="UP000316759"/>
    </source>
</evidence>
<keyword evidence="3" id="KW-1185">Reference proteome</keyword>
<feature type="domain" description="Formyl transferase N-terminal" evidence="1">
    <location>
        <begin position="123"/>
        <end position="199"/>
    </location>
</feature>
<dbReference type="Gene3D" id="3.40.50.12230">
    <property type="match status" value="1"/>
</dbReference>
<dbReference type="InterPro" id="IPR036477">
    <property type="entry name" value="Formyl_transf_N_sf"/>
</dbReference>
<evidence type="ECO:0000259" key="1">
    <source>
        <dbReference type="Pfam" id="PF00551"/>
    </source>
</evidence>
<dbReference type="STRING" id="46835.A0A504YN50"/>
<dbReference type="PANTHER" id="PTHR11138:SF5">
    <property type="entry name" value="METHIONYL-TRNA FORMYLTRANSFERASE, MITOCHONDRIAL"/>
    <property type="match status" value="1"/>
</dbReference>
<sequence length="485" mass="53476">MIFGGFCLRIPSVMQLGSRRYHSKSPLYLVYFGSDQYALAHLQALIDRESSLKNYRIQHVVTANDATPVAAYCTKTGLDYSTWPRGSNECAKIVASRVKDWQNDLARVHPPSIDQKQSGILGLVISFGRFLPTPLIAAFGQGCVNIHPSLLPRWRGPCPLLHTLLAGDTVGGISAIRLPTDEHAFDTGPVLQQRAIRLDTGRPLTPSQLGAFLTPYSIEVMFEIIGRALTGNLSEALSQSALAKRCRLIPADAPRPNEAMGHVDWANQTASEIVRLWYCLSETPVHLTSLLQIRKPTSTASDAIVRFVGQNPVAVPLDDPSEASSCCQPNNLLLLQNAAYLLQRVPHEFPPGGVMYLRAQNQRNYPLVPFAFIACKPHVSFPKRSWLAVPSLHIRMPGARHFRPLTALDVYNGVLHESESRKLSSIYDLPHGFHPFSGFRSLSNPLTSKIEYRAPLRDTVIISLVNKVISSDWNISAPSGLALDA</sequence>
<organism evidence="2 3">
    <name type="scientific">Fasciola gigantica</name>
    <name type="common">Giant liver fluke</name>
    <dbReference type="NCBI Taxonomy" id="46835"/>
    <lineage>
        <taxon>Eukaryota</taxon>
        <taxon>Metazoa</taxon>
        <taxon>Spiralia</taxon>
        <taxon>Lophotrochozoa</taxon>
        <taxon>Platyhelminthes</taxon>
        <taxon>Trematoda</taxon>
        <taxon>Digenea</taxon>
        <taxon>Plagiorchiida</taxon>
        <taxon>Echinostomata</taxon>
        <taxon>Echinostomatoidea</taxon>
        <taxon>Fasciolidae</taxon>
        <taxon>Fasciola</taxon>
    </lineage>
</organism>
<gene>
    <name evidence="2" type="ORF">FGIG_10188</name>
</gene>
<dbReference type="OrthoDB" id="10268103at2759"/>
<dbReference type="SUPFAM" id="SSF53328">
    <property type="entry name" value="Formyltransferase"/>
    <property type="match status" value="1"/>
</dbReference>